<name>A0A3B0T030_9ZZZZ</name>
<gene>
    <name evidence="6" type="ORF">MNBD_ACTINO01-1966</name>
</gene>
<evidence type="ECO:0000256" key="3">
    <source>
        <dbReference type="ARBA" id="ARBA00023295"/>
    </source>
</evidence>
<dbReference type="InterPro" id="IPR001547">
    <property type="entry name" value="Glyco_hydro_5"/>
</dbReference>
<evidence type="ECO:0000256" key="4">
    <source>
        <dbReference type="ARBA" id="ARBA00023326"/>
    </source>
</evidence>
<keyword evidence="1" id="KW-0378">Hydrolase</keyword>
<dbReference type="InterPro" id="IPR018087">
    <property type="entry name" value="Glyco_hydro_5_CS"/>
</dbReference>
<dbReference type="GO" id="GO:0009251">
    <property type="term" value="P:glucan catabolic process"/>
    <property type="evidence" value="ECO:0007669"/>
    <property type="project" value="TreeGrafter"/>
</dbReference>
<accession>A0A3B0T030</accession>
<evidence type="ECO:0000256" key="1">
    <source>
        <dbReference type="ARBA" id="ARBA00022801"/>
    </source>
</evidence>
<dbReference type="SUPFAM" id="SSF51445">
    <property type="entry name" value="(Trans)glycosidases"/>
    <property type="match status" value="1"/>
</dbReference>
<feature type="domain" description="Glycoside hydrolase family 5" evidence="5">
    <location>
        <begin position="77"/>
        <end position="313"/>
    </location>
</feature>
<reference evidence="6" key="1">
    <citation type="submission" date="2018-06" db="EMBL/GenBank/DDBJ databases">
        <authorList>
            <person name="Zhirakovskaya E."/>
        </authorList>
    </citation>
    <scope>NUCLEOTIDE SEQUENCE</scope>
</reference>
<sequence>MESRYDRRFVTVSNGEIVDGHGAPLLLRGVGLGNWLLPEGYMWHLSPGRESAREIEDLFEELVGSTRAQLFWDRFRDTFITRSDVDAIAAEGFDHVRLPINWRVILDPDGCPLEAGLALIDRLIDWCADAGLWVLLDLHGAPGGQTGTNVDDSNGRPELFMNPDNKDLAIALWRMLAERYRDDTTVLGYDLLNEPLPNEWQTTYPEDLVDLYQRMTAAIREVDQNHLIMYEGTHWASNWDIFTEVWDPNSVLQFHRYWSPPDRSGIQRYVNIGVRLGLPIYMGEGGENNVEWLATAFQLYEDHAIGWNFWPWKKIDTITSPCSIDPPPGWSAITAYAKGEAKAPGAEESWATLEDLIDRMAFDSCTYRADVVNALFRRAPLSLGATGFGFKGQGVSYGTQSAEPLRAFRCDDSVTIEQAILSRREEPNFEHTDGRPRGQGEQLVVLLNRGEWVTYDIEAVRGTAWSISVTTTDGSGRSPIVSLDDRDLVDGVSDGSRFTVEAEDVKAGRHSVRITSPVDGLRLTTIDVRTPELSGNP</sequence>
<dbReference type="EMBL" id="UOEI01000282">
    <property type="protein sequence ID" value="VAW00366.1"/>
    <property type="molecule type" value="Genomic_DNA"/>
</dbReference>
<proteinExistence type="predicted"/>
<dbReference type="GO" id="GO:0008422">
    <property type="term" value="F:beta-glucosidase activity"/>
    <property type="evidence" value="ECO:0007669"/>
    <property type="project" value="TreeGrafter"/>
</dbReference>
<evidence type="ECO:0000313" key="6">
    <source>
        <dbReference type="EMBL" id="VAW00366.1"/>
    </source>
</evidence>
<dbReference type="GO" id="GO:0005576">
    <property type="term" value="C:extracellular region"/>
    <property type="evidence" value="ECO:0007669"/>
    <property type="project" value="TreeGrafter"/>
</dbReference>
<keyword evidence="3" id="KW-0326">Glycosidase</keyword>
<dbReference type="AlphaFoldDB" id="A0A3B0T030"/>
<dbReference type="Gene3D" id="3.20.20.80">
    <property type="entry name" value="Glycosidases"/>
    <property type="match status" value="1"/>
</dbReference>
<dbReference type="Pfam" id="PF00150">
    <property type="entry name" value="Cellulase"/>
    <property type="match status" value="1"/>
</dbReference>
<dbReference type="GO" id="GO:0009986">
    <property type="term" value="C:cell surface"/>
    <property type="evidence" value="ECO:0007669"/>
    <property type="project" value="TreeGrafter"/>
</dbReference>
<keyword evidence="4" id="KW-0624">Polysaccharide degradation</keyword>
<dbReference type="PANTHER" id="PTHR31297:SF41">
    <property type="entry name" value="ENDOGLUCANASE, PUTATIVE (AFU_ORTHOLOGUE AFUA_5G01830)-RELATED"/>
    <property type="match status" value="1"/>
</dbReference>
<evidence type="ECO:0000256" key="2">
    <source>
        <dbReference type="ARBA" id="ARBA00023277"/>
    </source>
</evidence>
<evidence type="ECO:0000259" key="5">
    <source>
        <dbReference type="Pfam" id="PF00150"/>
    </source>
</evidence>
<dbReference type="InterPro" id="IPR017853">
    <property type="entry name" value="GH"/>
</dbReference>
<dbReference type="PROSITE" id="PS00659">
    <property type="entry name" value="GLYCOSYL_HYDROL_F5"/>
    <property type="match status" value="1"/>
</dbReference>
<keyword evidence="2" id="KW-0119">Carbohydrate metabolism</keyword>
<dbReference type="Gene3D" id="2.60.120.260">
    <property type="entry name" value="Galactose-binding domain-like"/>
    <property type="match status" value="1"/>
</dbReference>
<protein>
    <submittedName>
        <fullName evidence="6">Endoglucanase</fullName>
    </submittedName>
</protein>
<dbReference type="PANTHER" id="PTHR31297">
    <property type="entry name" value="GLUCAN ENDO-1,6-BETA-GLUCOSIDASE B"/>
    <property type="match status" value="1"/>
</dbReference>
<dbReference type="InterPro" id="IPR050386">
    <property type="entry name" value="Glycosyl_hydrolase_5"/>
</dbReference>
<organism evidence="6">
    <name type="scientific">hydrothermal vent metagenome</name>
    <dbReference type="NCBI Taxonomy" id="652676"/>
    <lineage>
        <taxon>unclassified sequences</taxon>
        <taxon>metagenomes</taxon>
        <taxon>ecological metagenomes</taxon>
    </lineage>
</organism>